<organism evidence="2 3">
    <name type="scientific">Usitatibacter palustris</name>
    <dbReference type="NCBI Taxonomy" id="2732487"/>
    <lineage>
        <taxon>Bacteria</taxon>
        <taxon>Pseudomonadati</taxon>
        <taxon>Pseudomonadota</taxon>
        <taxon>Betaproteobacteria</taxon>
        <taxon>Nitrosomonadales</taxon>
        <taxon>Usitatibacteraceae</taxon>
        <taxon>Usitatibacter</taxon>
    </lineage>
</organism>
<protein>
    <submittedName>
        <fullName evidence="2">Uncharacterized protein</fullName>
    </submittedName>
</protein>
<evidence type="ECO:0000313" key="3">
    <source>
        <dbReference type="Proteomes" id="UP000503096"/>
    </source>
</evidence>
<dbReference type="Proteomes" id="UP000503096">
    <property type="component" value="Chromosome"/>
</dbReference>
<dbReference type="RefSeq" id="WP_171165534.1">
    <property type="nucleotide sequence ID" value="NZ_CP053073.1"/>
</dbReference>
<dbReference type="AlphaFoldDB" id="A0A6M4HCK6"/>
<feature type="chain" id="PRO_5026859483" evidence="1">
    <location>
        <begin position="24"/>
        <end position="104"/>
    </location>
</feature>
<keyword evidence="3" id="KW-1185">Reference proteome</keyword>
<keyword evidence="1" id="KW-0732">Signal</keyword>
<reference evidence="2 3" key="1">
    <citation type="submission" date="2020-04" db="EMBL/GenBank/DDBJ databases">
        <title>Usitatibacter rugosus gen. nov., sp. nov. and Usitatibacter palustris sp. nov., novel members of Usitatibacteraceae fam. nov. within the order Nitrosomonadales isolated from soil.</title>
        <authorList>
            <person name="Huber K.J."/>
            <person name="Neumann-Schaal M."/>
            <person name="Geppert A."/>
            <person name="Luckner M."/>
            <person name="Wanner G."/>
            <person name="Overmann J."/>
        </authorList>
    </citation>
    <scope>NUCLEOTIDE SEQUENCE [LARGE SCALE GENOMIC DNA]</scope>
    <source>
        <strain evidence="2 3">Swamp67</strain>
    </source>
</reference>
<name>A0A6M4HCK6_9PROT</name>
<evidence type="ECO:0000313" key="2">
    <source>
        <dbReference type="EMBL" id="QJR16972.1"/>
    </source>
</evidence>
<sequence length="104" mass="11316">MKRNIRVATIAAVMLASTLPAYPQEASQQVQQACRRVATYYAQAIMQAKRANQDPASAVTKVAESWAESVLNHMLFAASKSDSMTEAELGSLGYSYCVARRPMG</sequence>
<accession>A0A6M4HCK6</accession>
<feature type="signal peptide" evidence="1">
    <location>
        <begin position="1"/>
        <end position="23"/>
    </location>
</feature>
<dbReference type="EMBL" id="CP053073">
    <property type="protein sequence ID" value="QJR16972.1"/>
    <property type="molecule type" value="Genomic_DNA"/>
</dbReference>
<gene>
    <name evidence="2" type="ORF">DSM104440_03809</name>
</gene>
<dbReference type="KEGG" id="upl:DSM104440_03809"/>
<dbReference type="InParanoid" id="A0A6M4HCK6"/>
<proteinExistence type="predicted"/>
<evidence type="ECO:0000256" key="1">
    <source>
        <dbReference type="SAM" id="SignalP"/>
    </source>
</evidence>